<organism evidence="16 17">
    <name type="scientific">Tepiditoga spiralis</name>
    <dbReference type="NCBI Taxonomy" id="2108365"/>
    <lineage>
        <taxon>Bacteria</taxon>
        <taxon>Thermotogati</taxon>
        <taxon>Thermotogota</taxon>
        <taxon>Thermotogae</taxon>
        <taxon>Petrotogales</taxon>
        <taxon>Petrotogaceae</taxon>
        <taxon>Tepiditoga</taxon>
    </lineage>
</organism>
<dbReference type="EMBL" id="AP018712">
    <property type="protein sequence ID" value="BBE30369.1"/>
    <property type="molecule type" value="Genomic_DNA"/>
</dbReference>
<dbReference type="InterPro" id="IPR036615">
    <property type="entry name" value="Mur_ligase_C_dom_sf"/>
</dbReference>
<keyword evidence="9 11" id="KW-0131">Cell cycle</keyword>
<evidence type="ECO:0000256" key="2">
    <source>
        <dbReference type="ARBA" id="ARBA00022490"/>
    </source>
</evidence>
<dbReference type="GO" id="GO:0051301">
    <property type="term" value="P:cell division"/>
    <property type="evidence" value="ECO:0007669"/>
    <property type="project" value="UniProtKB-KW"/>
</dbReference>
<dbReference type="Pfam" id="PF08245">
    <property type="entry name" value="Mur_ligase_M"/>
    <property type="match status" value="1"/>
</dbReference>
<dbReference type="UniPathway" id="UPA00219"/>
<protein>
    <recommendedName>
        <fullName evidence="11">UDP-N-acetylmuramyl-tripeptide synthetase</fullName>
        <ecNumber evidence="11">6.3.2.-</ecNumber>
    </recommendedName>
    <alternativeName>
        <fullName evidence="11">UDP-MurNAc-tripeptide synthetase</fullName>
    </alternativeName>
</protein>
<keyword evidence="2 11" id="KW-0963">Cytoplasm</keyword>
<dbReference type="GO" id="GO:0008360">
    <property type="term" value="P:regulation of cell shape"/>
    <property type="evidence" value="ECO:0007669"/>
    <property type="project" value="UniProtKB-KW"/>
</dbReference>
<dbReference type="GO" id="GO:0004326">
    <property type="term" value="F:tetrahydrofolylpolyglutamate synthase activity"/>
    <property type="evidence" value="ECO:0007669"/>
    <property type="project" value="InterPro"/>
</dbReference>
<dbReference type="InterPro" id="IPR035911">
    <property type="entry name" value="MurE/MurF_N"/>
</dbReference>
<dbReference type="PROSITE" id="PS01011">
    <property type="entry name" value="FOLYLPOLYGLU_SYNT_1"/>
    <property type="match status" value="1"/>
</dbReference>
<keyword evidence="3 11" id="KW-0436">Ligase</keyword>
<dbReference type="InterPro" id="IPR000713">
    <property type="entry name" value="Mur_ligase_N"/>
</dbReference>
<feature type="domain" description="Mur ligase C-terminal" evidence="14">
    <location>
        <begin position="336"/>
        <end position="464"/>
    </location>
</feature>
<keyword evidence="5 11" id="KW-0547">Nucleotide-binding</keyword>
<evidence type="ECO:0000313" key="17">
    <source>
        <dbReference type="Proteomes" id="UP000516361"/>
    </source>
</evidence>
<feature type="binding site" evidence="11">
    <location>
        <position position="190"/>
    </location>
    <ligand>
        <name>UDP-N-acetyl-alpha-D-muramoyl-L-alanyl-D-glutamate</name>
        <dbReference type="ChEBI" id="CHEBI:83900"/>
    </ligand>
</feature>
<dbReference type="EC" id="6.3.2.-" evidence="11"/>
<dbReference type="PANTHER" id="PTHR23135">
    <property type="entry name" value="MUR LIGASE FAMILY MEMBER"/>
    <property type="match status" value="1"/>
</dbReference>
<feature type="binding site" evidence="11">
    <location>
        <begin position="114"/>
        <end position="120"/>
    </location>
    <ligand>
        <name>ATP</name>
        <dbReference type="ChEBI" id="CHEBI:30616"/>
    </ligand>
</feature>
<dbReference type="PANTHER" id="PTHR23135:SF4">
    <property type="entry name" value="UDP-N-ACETYLMURAMOYL-L-ALANYL-D-GLUTAMATE--2,6-DIAMINOPIMELATE LIGASE MURE HOMOLOG, CHLOROPLASTIC"/>
    <property type="match status" value="1"/>
</dbReference>
<dbReference type="Pfam" id="PF01225">
    <property type="entry name" value="Mur_ligase"/>
    <property type="match status" value="1"/>
</dbReference>
<comment type="caution">
    <text evidence="11">Lacks conserved residue(s) required for the propagation of feature annotation.</text>
</comment>
<evidence type="ECO:0000256" key="3">
    <source>
        <dbReference type="ARBA" id="ARBA00022598"/>
    </source>
</evidence>
<comment type="subcellular location">
    <subcellularLocation>
        <location evidence="11 12">Cytoplasm</location>
    </subcellularLocation>
</comment>
<accession>A0A7G1GAB3</accession>
<dbReference type="SUPFAM" id="SSF53623">
    <property type="entry name" value="MurD-like peptide ligases, catalytic domain"/>
    <property type="match status" value="1"/>
</dbReference>
<sequence>MTISKILGLLKNEIIKSSINLPENFEITSIKDNCENVEKNDVFVAIKGEIFDGHDFIQTSYKRGAVLFIVESDKNIPEKASYIKVKNTRKALSEIAFNFSNINSDNFKIFGVTGTNGKSTTVSLIHHLLRESKKTSTLIGTVEIKINDEVIDEPYNTTPGSLKLASILKESKEKNVEFINMEVSSHSIEQKRVENIKFDIIAYTNITRDHLDYHSTFEEYKNVKLSLVKNLKKDGKVILNIDNLKKEELKNVDKDKIITYGFSEDADYVIKDVSKSIYQMNFKIKTPEGSELSIYSSIVGDFNASNITLALISTKLMGLSYEEIKHGIITFSGVPGRFQLVPNSKNLGFSVVIDFAHTPDALEQVLKTAKDITTGRVIIVFGAGGHADVGKRKIMGAVASKYSDITILTTDDPKDDDPEKIIEDVKKGIDVNKNFIVIPNRKTAINAAINFANREDIVIIAGRGHELFQLFAKGKKVRFNDFEVAHEIIENLRRSMKK</sequence>
<keyword evidence="4 11" id="KW-0132">Cell division</keyword>
<dbReference type="SUPFAM" id="SSF53244">
    <property type="entry name" value="MurD-like peptide ligases, peptide-binding domain"/>
    <property type="match status" value="1"/>
</dbReference>
<proteinExistence type="inferred from homology"/>
<dbReference type="NCBIfam" id="NF001126">
    <property type="entry name" value="PRK00139.1-4"/>
    <property type="match status" value="1"/>
</dbReference>
<evidence type="ECO:0000256" key="7">
    <source>
        <dbReference type="ARBA" id="ARBA00022960"/>
    </source>
</evidence>
<comment type="pathway">
    <text evidence="11 12">Cell wall biogenesis; peptidoglycan biosynthesis.</text>
</comment>
<evidence type="ECO:0000256" key="8">
    <source>
        <dbReference type="ARBA" id="ARBA00022984"/>
    </source>
</evidence>
<dbReference type="Gene3D" id="3.40.1390.10">
    <property type="entry name" value="MurE/MurF, N-terminal domain"/>
    <property type="match status" value="1"/>
</dbReference>
<evidence type="ECO:0000313" key="16">
    <source>
        <dbReference type="EMBL" id="BBE30369.1"/>
    </source>
</evidence>
<comment type="similarity">
    <text evidence="1 11">Belongs to the MurCDEF family. MurE subfamily.</text>
</comment>
<feature type="binding site" evidence="11">
    <location>
        <position position="184"/>
    </location>
    <ligand>
        <name>UDP-N-acetyl-alpha-D-muramoyl-L-alanyl-D-glutamate</name>
        <dbReference type="ChEBI" id="CHEBI:83900"/>
    </ligand>
</feature>
<evidence type="ECO:0000256" key="6">
    <source>
        <dbReference type="ARBA" id="ARBA00022840"/>
    </source>
</evidence>
<dbReference type="NCBIfam" id="TIGR01085">
    <property type="entry name" value="murE"/>
    <property type="match status" value="1"/>
</dbReference>
<keyword evidence="17" id="KW-1185">Reference proteome</keyword>
<dbReference type="HAMAP" id="MF_00208">
    <property type="entry name" value="MurE"/>
    <property type="match status" value="1"/>
</dbReference>
<dbReference type="FunCoup" id="A0A7G1GAB3">
    <property type="interactions" value="403"/>
</dbReference>
<dbReference type="Gene3D" id="3.90.190.20">
    <property type="entry name" value="Mur ligase, C-terminal domain"/>
    <property type="match status" value="1"/>
</dbReference>
<feature type="modified residue" description="N6-carboxylysine" evidence="11">
    <location>
        <position position="224"/>
    </location>
</feature>
<keyword evidence="10 11" id="KW-0961">Cell wall biogenesis/degradation</keyword>
<dbReference type="GO" id="GO:0000287">
    <property type="term" value="F:magnesium ion binding"/>
    <property type="evidence" value="ECO:0007669"/>
    <property type="project" value="UniProtKB-UniRule"/>
</dbReference>
<dbReference type="Gene3D" id="3.40.1190.10">
    <property type="entry name" value="Mur-like, catalytic domain"/>
    <property type="match status" value="1"/>
</dbReference>
<evidence type="ECO:0000256" key="9">
    <source>
        <dbReference type="ARBA" id="ARBA00023306"/>
    </source>
</evidence>
<feature type="domain" description="Mur ligase central" evidence="15">
    <location>
        <begin position="112"/>
        <end position="312"/>
    </location>
</feature>
<comment type="function">
    <text evidence="11">Catalyzes the addition of an amino acid to the nucleotide precursor UDP-N-acetylmuramoyl-L-alanyl-D-glutamate (UMAG) in the biosynthesis of bacterial cell-wall peptidoglycan.</text>
</comment>
<evidence type="ECO:0000256" key="11">
    <source>
        <dbReference type="HAMAP-Rule" id="MF_00208"/>
    </source>
</evidence>
<keyword evidence="11" id="KW-0460">Magnesium</keyword>
<feature type="domain" description="Mur ligase N-terminal catalytic" evidence="13">
    <location>
        <begin position="35"/>
        <end position="97"/>
    </location>
</feature>
<evidence type="ECO:0000256" key="4">
    <source>
        <dbReference type="ARBA" id="ARBA00022618"/>
    </source>
</evidence>
<dbReference type="InterPro" id="IPR004101">
    <property type="entry name" value="Mur_ligase_C"/>
</dbReference>
<feature type="binding site" evidence="11">
    <location>
        <position position="192"/>
    </location>
    <ligand>
        <name>UDP-N-acetyl-alpha-D-muramoyl-L-alanyl-D-glutamate</name>
        <dbReference type="ChEBI" id="CHEBI:83900"/>
    </ligand>
</feature>
<evidence type="ECO:0000259" key="14">
    <source>
        <dbReference type="Pfam" id="PF02875"/>
    </source>
</evidence>
<dbReference type="GO" id="GO:0009252">
    <property type="term" value="P:peptidoglycan biosynthetic process"/>
    <property type="evidence" value="ECO:0007669"/>
    <property type="project" value="UniProtKB-UniRule"/>
</dbReference>
<reference evidence="16 17" key="1">
    <citation type="submission" date="2018-06" db="EMBL/GenBank/DDBJ databases">
        <title>Genome sequencing of Oceanotoga sp. sy52.</title>
        <authorList>
            <person name="Mori K."/>
        </authorList>
    </citation>
    <scope>NUCLEOTIDE SEQUENCE [LARGE SCALE GENOMIC DNA]</scope>
    <source>
        <strain evidence="17">sy52</strain>
    </source>
</reference>
<dbReference type="KEGG" id="ocy:OSSY52_05100"/>
<evidence type="ECO:0000256" key="1">
    <source>
        <dbReference type="ARBA" id="ARBA00005898"/>
    </source>
</evidence>
<name>A0A7G1GAB3_9BACT</name>
<dbReference type="GO" id="GO:0005737">
    <property type="term" value="C:cytoplasm"/>
    <property type="evidence" value="ECO:0007669"/>
    <property type="project" value="UniProtKB-SubCell"/>
</dbReference>
<gene>
    <name evidence="11 16" type="primary">murE</name>
    <name evidence="16" type="ORF">OSSY52_05100</name>
</gene>
<evidence type="ECO:0000256" key="12">
    <source>
        <dbReference type="RuleBase" id="RU004135"/>
    </source>
</evidence>
<comment type="PTM">
    <text evidence="11">Carboxylation is probably crucial for Mg(2+) binding and, consequently, for the gamma-phosphate positioning of ATP.</text>
</comment>
<dbReference type="InterPro" id="IPR036565">
    <property type="entry name" value="Mur-like_cat_sf"/>
</dbReference>
<dbReference type="Proteomes" id="UP000516361">
    <property type="component" value="Chromosome"/>
</dbReference>
<dbReference type="InterPro" id="IPR005761">
    <property type="entry name" value="UDP-N-AcMur-Glu-dNH2Pim_ligase"/>
</dbReference>
<dbReference type="InterPro" id="IPR018109">
    <property type="entry name" value="Folylpolyglutamate_synth_CS"/>
</dbReference>
<keyword evidence="7 11" id="KW-0133">Cell shape</keyword>
<dbReference type="GO" id="GO:0071555">
    <property type="term" value="P:cell wall organization"/>
    <property type="evidence" value="ECO:0007669"/>
    <property type="project" value="UniProtKB-KW"/>
</dbReference>
<keyword evidence="6 11" id="KW-0067">ATP-binding</keyword>
<feature type="binding site" evidence="11">
    <location>
        <begin position="157"/>
        <end position="158"/>
    </location>
    <ligand>
        <name>UDP-N-acetyl-alpha-D-muramoyl-L-alanyl-D-glutamate</name>
        <dbReference type="ChEBI" id="CHEBI:83900"/>
    </ligand>
</feature>
<evidence type="ECO:0000256" key="10">
    <source>
        <dbReference type="ARBA" id="ARBA00023316"/>
    </source>
</evidence>
<dbReference type="RefSeq" id="WP_190615478.1">
    <property type="nucleotide sequence ID" value="NZ_AP018712.1"/>
</dbReference>
<keyword evidence="8 11" id="KW-0573">Peptidoglycan synthesis</keyword>
<dbReference type="AlphaFoldDB" id="A0A7G1GAB3"/>
<evidence type="ECO:0000259" key="13">
    <source>
        <dbReference type="Pfam" id="PF01225"/>
    </source>
</evidence>
<dbReference type="SUPFAM" id="SSF63418">
    <property type="entry name" value="MurE/MurF N-terminal domain"/>
    <property type="match status" value="1"/>
</dbReference>
<dbReference type="InParanoid" id="A0A7G1GAB3"/>
<evidence type="ECO:0000259" key="15">
    <source>
        <dbReference type="Pfam" id="PF08245"/>
    </source>
</evidence>
<comment type="cofactor">
    <cofactor evidence="11">
        <name>Mg(2+)</name>
        <dbReference type="ChEBI" id="CHEBI:18420"/>
    </cofactor>
</comment>
<evidence type="ECO:0000256" key="5">
    <source>
        <dbReference type="ARBA" id="ARBA00022741"/>
    </source>
</evidence>
<dbReference type="GO" id="GO:0005524">
    <property type="term" value="F:ATP binding"/>
    <property type="evidence" value="ECO:0007669"/>
    <property type="project" value="UniProtKB-UniRule"/>
</dbReference>
<dbReference type="InterPro" id="IPR013221">
    <property type="entry name" value="Mur_ligase_cen"/>
</dbReference>
<dbReference type="Pfam" id="PF02875">
    <property type="entry name" value="Mur_ligase_C"/>
    <property type="match status" value="1"/>
</dbReference>